<name>A0A5Y1YF56_SALDZ</name>
<keyword evidence="1" id="KW-1133">Transmembrane helix</keyword>
<dbReference type="AlphaFoldDB" id="A0A5Y1YF56"/>
<feature type="transmembrane region" description="Helical" evidence="1">
    <location>
        <begin position="29"/>
        <end position="52"/>
    </location>
</feature>
<keyword evidence="1" id="KW-0812">Transmembrane</keyword>
<dbReference type="EMBL" id="AAIBIC010000038">
    <property type="protein sequence ID" value="ECC3916757.1"/>
    <property type="molecule type" value="Genomic_DNA"/>
</dbReference>
<keyword evidence="1" id="KW-0472">Membrane</keyword>
<comment type="caution">
    <text evidence="2">The sequence shown here is derived from an EMBL/GenBank/DDBJ whole genome shotgun (WGS) entry which is preliminary data.</text>
</comment>
<gene>
    <name evidence="2" type="ORF">CTQ69_22845</name>
</gene>
<dbReference type="Proteomes" id="UP000839735">
    <property type="component" value="Unassembled WGS sequence"/>
</dbReference>
<accession>A0A5Y1YF56</accession>
<sequence length="95" mass="10832">MEKDLTLMKNSFDNEFISPFASILSMAPWIATAVIIISLYMLIRAMFIFGVIKRGRQELTGDEIKFIKMQSTMNIIISGIFLACGAWLLVTYFKL</sequence>
<protein>
    <submittedName>
        <fullName evidence="2">Uncharacterized protein</fullName>
    </submittedName>
</protein>
<evidence type="ECO:0000256" key="1">
    <source>
        <dbReference type="SAM" id="Phobius"/>
    </source>
</evidence>
<proteinExistence type="predicted"/>
<organism evidence="2">
    <name type="scientific">Salmonella diarizonae</name>
    <dbReference type="NCBI Taxonomy" id="59204"/>
    <lineage>
        <taxon>Bacteria</taxon>
        <taxon>Pseudomonadati</taxon>
        <taxon>Pseudomonadota</taxon>
        <taxon>Gammaproteobacteria</taxon>
        <taxon>Enterobacterales</taxon>
        <taxon>Enterobacteriaceae</taxon>
        <taxon>Salmonella</taxon>
    </lineage>
</organism>
<feature type="transmembrane region" description="Helical" evidence="1">
    <location>
        <begin position="73"/>
        <end position="93"/>
    </location>
</feature>
<evidence type="ECO:0000313" key="2">
    <source>
        <dbReference type="EMBL" id="ECC3916757.1"/>
    </source>
</evidence>
<reference evidence="2" key="1">
    <citation type="submission" date="2018-08" db="EMBL/GenBank/DDBJ databases">
        <authorList>
            <person name="Ashton P.M."/>
            <person name="Dallman T."/>
            <person name="Nair S."/>
            <person name="De Pinna E."/>
            <person name="Peters T."/>
            <person name="Grant K."/>
        </authorList>
    </citation>
    <scope>NUCLEOTIDE SEQUENCE [LARGE SCALE GENOMIC DNA]</scope>
    <source>
        <strain evidence="2">294779</strain>
    </source>
</reference>